<reference evidence="1 2" key="1">
    <citation type="submission" date="2008-10" db="EMBL/GenBank/DDBJ databases">
        <title>Draft genome sequence of Parabacteroides johnsonii (DSM 18315).</title>
        <authorList>
            <person name="Sudarsanam P."/>
            <person name="Ley R."/>
            <person name="Guruge J."/>
            <person name="Turnbaugh P.J."/>
            <person name="Mahowald M."/>
            <person name="Liep D."/>
            <person name="Gordon J."/>
        </authorList>
    </citation>
    <scope>NUCLEOTIDE SEQUENCE [LARGE SCALE GENOMIC DNA]</scope>
    <source>
        <strain evidence="1 2">DSM 18315</strain>
    </source>
</reference>
<dbReference type="AlphaFoldDB" id="B7BFU7"/>
<dbReference type="Proteomes" id="UP000005510">
    <property type="component" value="Unassembled WGS sequence"/>
</dbReference>
<evidence type="ECO:0000313" key="1">
    <source>
        <dbReference type="EMBL" id="EEC94695.1"/>
    </source>
</evidence>
<evidence type="ECO:0000313" key="2">
    <source>
        <dbReference type="Proteomes" id="UP000005510"/>
    </source>
</evidence>
<comment type="caution">
    <text evidence="1">The sequence shown here is derived from an EMBL/GenBank/DDBJ whole genome shotgun (WGS) entry which is preliminary data.</text>
</comment>
<gene>
    <name evidence="1" type="ORF">PRABACTJOHN_03932</name>
</gene>
<name>B7BFU7_9BACT</name>
<protein>
    <submittedName>
        <fullName evidence="1">Uncharacterized protein</fullName>
    </submittedName>
</protein>
<sequence length="93" mass="10503">MFESANDNLWVRNKTKVFRRGRVLLRPIKRTSAMSGSNGQSRALPLQTTIILYGNVIHVFIQINHHLHPHSTGIRFTSAKLCITRANAMGYAT</sequence>
<dbReference type="STRING" id="537006.PRABACTJOHN_03932"/>
<dbReference type="EMBL" id="ABYH01000393">
    <property type="protein sequence ID" value="EEC94695.1"/>
    <property type="molecule type" value="Genomic_DNA"/>
</dbReference>
<dbReference type="HOGENOM" id="CLU_2396957_0_0_10"/>
<accession>B7BFU7</accession>
<proteinExistence type="predicted"/>
<reference evidence="1 2" key="2">
    <citation type="submission" date="2008-10" db="EMBL/GenBank/DDBJ databases">
        <authorList>
            <person name="Fulton L."/>
            <person name="Clifton S."/>
            <person name="Fulton B."/>
            <person name="Xu J."/>
            <person name="Minx P."/>
            <person name="Pepin K.H."/>
            <person name="Johnson M."/>
            <person name="Bhonagiri V."/>
            <person name="Nash W.E."/>
            <person name="Mardis E.R."/>
            <person name="Wilson R.K."/>
        </authorList>
    </citation>
    <scope>NUCLEOTIDE SEQUENCE [LARGE SCALE GENOMIC DNA]</scope>
    <source>
        <strain evidence="1 2">DSM 18315</strain>
    </source>
</reference>
<organism evidence="1 2">
    <name type="scientific">Parabacteroides johnsonii DSM 18315</name>
    <dbReference type="NCBI Taxonomy" id="537006"/>
    <lineage>
        <taxon>Bacteria</taxon>
        <taxon>Pseudomonadati</taxon>
        <taxon>Bacteroidota</taxon>
        <taxon>Bacteroidia</taxon>
        <taxon>Bacteroidales</taxon>
        <taxon>Tannerellaceae</taxon>
        <taxon>Parabacteroides</taxon>
    </lineage>
</organism>